<feature type="transmembrane region" description="Helical" evidence="1">
    <location>
        <begin position="59"/>
        <end position="84"/>
    </location>
</feature>
<evidence type="ECO:0000313" key="2">
    <source>
        <dbReference type="EMBL" id="EAW07772.1"/>
    </source>
</evidence>
<dbReference type="VEuPathDB" id="FungiDB:ACLA_024880"/>
<dbReference type="KEGG" id="act:ACLA_024880"/>
<reference evidence="2 3" key="1">
    <citation type="journal article" date="2008" name="PLoS Genet.">
        <title>Genomic islands in the pathogenic filamentous fungus Aspergillus fumigatus.</title>
        <authorList>
            <person name="Fedorova N.D."/>
            <person name="Khaldi N."/>
            <person name="Joardar V.S."/>
            <person name="Maiti R."/>
            <person name="Amedeo P."/>
            <person name="Anderson M.J."/>
            <person name="Crabtree J."/>
            <person name="Silva J.C."/>
            <person name="Badger J.H."/>
            <person name="Albarraq A."/>
            <person name="Angiuoli S."/>
            <person name="Bussey H."/>
            <person name="Bowyer P."/>
            <person name="Cotty P.J."/>
            <person name="Dyer P.S."/>
            <person name="Egan A."/>
            <person name="Galens K."/>
            <person name="Fraser-Liggett C.M."/>
            <person name="Haas B.J."/>
            <person name="Inman J.M."/>
            <person name="Kent R."/>
            <person name="Lemieux S."/>
            <person name="Malavazi I."/>
            <person name="Orvis J."/>
            <person name="Roemer T."/>
            <person name="Ronning C.M."/>
            <person name="Sundaram J.P."/>
            <person name="Sutton G."/>
            <person name="Turner G."/>
            <person name="Venter J.C."/>
            <person name="White O.R."/>
            <person name="Whitty B.R."/>
            <person name="Youngman P."/>
            <person name="Wolfe K.H."/>
            <person name="Goldman G.H."/>
            <person name="Wortman J.R."/>
            <person name="Jiang B."/>
            <person name="Denning D.W."/>
            <person name="Nierman W.C."/>
        </authorList>
    </citation>
    <scope>NUCLEOTIDE SEQUENCE [LARGE SCALE GENOMIC DNA]</scope>
    <source>
        <strain evidence="3">ATCC 1007 / CBS 513.65 / DSM 816 / NCTC 3887 / NRRL 1</strain>
    </source>
</reference>
<proteinExistence type="predicted"/>
<gene>
    <name evidence="2" type="ORF">ACLA_024880</name>
</gene>
<evidence type="ECO:0000256" key="1">
    <source>
        <dbReference type="SAM" id="Phobius"/>
    </source>
</evidence>
<keyword evidence="1" id="KW-0472">Membrane</keyword>
<dbReference type="OrthoDB" id="3559694at2759"/>
<dbReference type="HOGENOM" id="CLU_1447333_0_0_1"/>
<dbReference type="EMBL" id="DS027059">
    <property type="protein sequence ID" value="EAW07772.1"/>
    <property type="molecule type" value="Genomic_DNA"/>
</dbReference>
<evidence type="ECO:0000313" key="3">
    <source>
        <dbReference type="Proteomes" id="UP000006701"/>
    </source>
</evidence>
<dbReference type="InterPro" id="IPR024316">
    <property type="entry name" value="APQ12"/>
</dbReference>
<dbReference type="eggNOG" id="ENOG502T2BZ">
    <property type="taxonomic scope" value="Eukaryota"/>
</dbReference>
<dbReference type="RefSeq" id="XP_001269198.1">
    <property type="nucleotide sequence ID" value="XM_001269197.1"/>
</dbReference>
<protein>
    <submittedName>
        <fullName evidence="2">Uncharacterized protein</fullName>
    </submittedName>
</protein>
<keyword evidence="3" id="KW-1185">Reference proteome</keyword>
<keyword evidence="1" id="KW-0812">Transmembrane</keyword>
<name>A1CQ51_ASPCL</name>
<dbReference type="AlphaFoldDB" id="A1CQ51"/>
<sequence length="187" mass="20984">MENYLPEYLHPLTQHPTLQTLTRLLPPSWAFAWPPTLTTIPSLAALRSDYLTPYLVNPLAALLSSSTPDLISVLLLLLILFVSLKILDYARRVVMFWVRVVVRVLFWGSVLGAAAPVVERPELEPGLARALTLTLTLTRAWLWYVRRAVVTASPLLTPIFRFKSQLISGSIPMTDASARCNVFRLFG</sequence>
<dbReference type="Proteomes" id="UP000006701">
    <property type="component" value="Unassembled WGS sequence"/>
</dbReference>
<feature type="transmembrane region" description="Helical" evidence="1">
    <location>
        <begin position="96"/>
        <end position="115"/>
    </location>
</feature>
<keyword evidence="1" id="KW-1133">Transmembrane helix</keyword>
<accession>A1CQ51</accession>
<dbReference type="GeneID" id="4701538"/>
<organism evidence="2 3">
    <name type="scientific">Aspergillus clavatus (strain ATCC 1007 / CBS 513.65 / DSM 816 / NCTC 3887 / NRRL 1 / QM 1276 / 107)</name>
    <dbReference type="NCBI Taxonomy" id="344612"/>
    <lineage>
        <taxon>Eukaryota</taxon>
        <taxon>Fungi</taxon>
        <taxon>Dikarya</taxon>
        <taxon>Ascomycota</taxon>
        <taxon>Pezizomycotina</taxon>
        <taxon>Eurotiomycetes</taxon>
        <taxon>Eurotiomycetidae</taxon>
        <taxon>Eurotiales</taxon>
        <taxon>Aspergillaceae</taxon>
        <taxon>Aspergillus</taxon>
        <taxon>Aspergillus subgen. Fumigati</taxon>
    </lineage>
</organism>
<dbReference type="Pfam" id="PF12716">
    <property type="entry name" value="Apq12"/>
    <property type="match status" value="1"/>
</dbReference>